<dbReference type="NCBIfam" id="TIGR03942">
    <property type="entry name" value="sulfatase_rSAM"/>
    <property type="match status" value="1"/>
</dbReference>
<dbReference type="SFLD" id="SFLDG01384">
    <property type="entry name" value="thioether_bond_formation_requi"/>
    <property type="match status" value="1"/>
</dbReference>
<keyword evidence="2" id="KW-0004">4Fe-4S</keyword>
<dbReference type="InterPro" id="IPR034485">
    <property type="entry name" value="Anaerobic_Cys-type_sulfatase-m"/>
</dbReference>
<dbReference type="InterPro" id="IPR023867">
    <property type="entry name" value="Sulphatase_maturase_rSAM"/>
</dbReference>
<evidence type="ECO:0000256" key="6">
    <source>
        <dbReference type="ARBA" id="ARBA00023014"/>
    </source>
</evidence>
<name>A0A9D1S5V4_9FIRM</name>
<dbReference type="GO" id="GO:0016491">
    <property type="term" value="F:oxidoreductase activity"/>
    <property type="evidence" value="ECO:0007669"/>
    <property type="project" value="InterPro"/>
</dbReference>
<dbReference type="PANTHER" id="PTHR43273:SF3">
    <property type="entry name" value="ANAEROBIC SULFATASE-MATURATING ENZYME HOMOLOG ASLB-RELATED"/>
    <property type="match status" value="1"/>
</dbReference>
<dbReference type="AlphaFoldDB" id="A0A9D1S5V4"/>
<evidence type="ECO:0000313" key="9">
    <source>
        <dbReference type="EMBL" id="HIU47662.1"/>
    </source>
</evidence>
<dbReference type="Gene3D" id="3.20.20.70">
    <property type="entry name" value="Aldolase class I"/>
    <property type="match status" value="1"/>
</dbReference>
<dbReference type="SUPFAM" id="SSF102114">
    <property type="entry name" value="Radical SAM enzymes"/>
    <property type="match status" value="1"/>
</dbReference>
<comment type="similarity">
    <text evidence="7">Belongs to the radical SAM superfamily. Anaerobic sulfatase-maturating enzyme family.</text>
</comment>
<comment type="caution">
    <text evidence="9">The sequence shown here is derived from an EMBL/GenBank/DDBJ whole genome shotgun (WGS) entry which is preliminary data.</text>
</comment>
<accession>A0A9D1S5V4</accession>
<dbReference type="Proteomes" id="UP000824123">
    <property type="component" value="Unassembled WGS sequence"/>
</dbReference>
<dbReference type="GO" id="GO:0051539">
    <property type="term" value="F:4 iron, 4 sulfur cluster binding"/>
    <property type="evidence" value="ECO:0007669"/>
    <property type="project" value="UniProtKB-KW"/>
</dbReference>
<dbReference type="SFLD" id="SFLDG01386">
    <property type="entry name" value="main_SPASM_domain-containing"/>
    <property type="match status" value="1"/>
</dbReference>
<reference evidence="9" key="1">
    <citation type="submission" date="2020-10" db="EMBL/GenBank/DDBJ databases">
        <authorList>
            <person name="Gilroy R."/>
        </authorList>
    </citation>
    <scope>NUCLEOTIDE SEQUENCE</scope>
    <source>
        <strain evidence="9">ChiSxjej2B14-8506</strain>
    </source>
</reference>
<dbReference type="PANTHER" id="PTHR43273">
    <property type="entry name" value="ANAEROBIC SULFATASE-MATURATING ENZYME HOMOLOG ASLB-RELATED"/>
    <property type="match status" value="1"/>
</dbReference>
<comment type="cofactor">
    <cofactor evidence="1">
        <name>[4Fe-4S] cluster</name>
        <dbReference type="ChEBI" id="CHEBI:49883"/>
    </cofactor>
</comment>
<dbReference type="InterPro" id="IPR007197">
    <property type="entry name" value="rSAM"/>
</dbReference>
<dbReference type="NCBIfam" id="TIGR04085">
    <property type="entry name" value="rSAM_more_4Fe4S"/>
    <property type="match status" value="1"/>
</dbReference>
<dbReference type="SFLD" id="SFLDS00029">
    <property type="entry name" value="Radical_SAM"/>
    <property type="match status" value="1"/>
</dbReference>
<keyword evidence="4" id="KW-0479">Metal-binding</keyword>
<dbReference type="CDD" id="cd21120">
    <property type="entry name" value="SPASM_anSME"/>
    <property type="match status" value="1"/>
</dbReference>
<dbReference type="InterPro" id="IPR058240">
    <property type="entry name" value="rSAM_sf"/>
</dbReference>
<dbReference type="InterPro" id="IPR023885">
    <property type="entry name" value="4Fe4S-binding_SPASM_dom"/>
</dbReference>
<feature type="domain" description="Radical SAM core" evidence="8">
    <location>
        <begin position="1"/>
        <end position="223"/>
    </location>
</feature>
<organism evidence="9 10">
    <name type="scientific">Candidatus Fimadaptatus faecigallinarum</name>
    <dbReference type="NCBI Taxonomy" id="2840814"/>
    <lineage>
        <taxon>Bacteria</taxon>
        <taxon>Bacillati</taxon>
        <taxon>Bacillota</taxon>
        <taxon>Clostridia</taxon>
        <taxon>Eubacteriales</taxon>
        <taxon>Candidatus Fimadaptatus</taxon>
    </lineage>
</organism>
<evidence type="ECO:0000256" key="7">
    <source>
        <dbReference type="ARBA" id="ARBA00023601"/>
    </source>
</evidence>
<dbReference type="SFLD" id="SFLDG01067">
    <property type="entry name" value="SPASM/twitch_domain_containing"/>
    <property type="match status" value="1"/>
</dbReference>
<dbReference type="InterPro" id="IPR047207">
    <property type="entry name" value="SPASM_anSME"/>
</dbReference>
<keyword evidence="5" id="KW-0408">Iron</keyword>
<dbReference type="PROSITE" id="PS51918">
    <property type="entry name" value="RADICAL_SAM"/>
    <property type="match status" value="1"/>
</dbReference>
<dbReference type="EMBL" id="DVNK01000063">
    <property type="protein sequence ID" value="HIU47662.1"/>
    <property type="molecule type" value="Genomic_DNA"/>
</dbReference>
<dbReference type="SFLD" id="SFLDG01072">
    <property type="entry name" value="dehydrogenase_like"/>
    <property type="match status" value="1"/>
</dbReference>
<dbReference type="CDD" id="cd01335">
    <property type="entry name" value="Radical_SAM"/>
    <property type="match status" value="1"/>
</dbReference>
<evidence type="ECO:0000259" key="8">
    <source>
        <dbReference type="PROSITE" id="PS51918"/>
    </source>
</evidence>
<gene>
    <name evidence="9" type="ORF">IAC59_10475</name>
</gene>
<evidence type="ECO:0000256" key="1">
    <source>
        <dbReference type="ARBA" id="ARBA00001966"/>
    </source>
</evidence>
<dbReference type="GO" id="GO:0046872">
    <property type="term" value="F:metal ion binding"/>
    <property type="evidence" value="ECO:0007669"/>
    <property type="project" value="UniProtKB-KW"/>
</dbReference>
<evidence type="ECO:0000313" key="10">
    <source>
        <dbReference type="Proteomes" id="UP000824123"/>
    </source>
</evidence>
<evidence type="ECO:0000256" key="3">
    <source>
        <dbReference type="ARBA" id="ARBA00022691"/>
    </source>
</evidence>
<sequence>MPPLSLMIKPVSSMCNMRCKYCFYADVTSHRETKSYGVMSTDTLDKLVRRAFTYAEGSVNFAFQGGEPTLAGIDFFRRFVELERRYNSRHIQVNNSIQTNAFELSDELIELFRQHRFLVGVSLDGPAQIHDLMRIDARGAGTYATVTRNIDRLRTAGVEYNILCVVNGYIARAPHEVWRALAPHTYLQFIPCLDGFDGQTQDYSLNAADYLGFLKTTFDLYYEAYFHRKYVSVRTFDNYIGILLGQTPENCAMQGRCGVYYLIEGDGGVYPCDFYVLDRWRMGNINASSFHALSRSPIADEFRTQSHYTSPECTGCKWAGLCRGGCKRDREPMIPVTDAVTGEVRMRPGLNRFCEAFKEFFEYSYPRMEEIARDIAARR</sequence>
<dbReference type="Pfam" id="PF04055">
    <property type="entry name" value="Radical_SAM"/>
    <property type="match status" value="1"/>
</dbReference>
<dbReference type="InterPro" id="IPR013785">
    <property type="entry name" value="Aldolase_TIM"/>
</dbReference>
<keyword evidence="6" id="KW-0411">Iron-sulfur</keyword>
<evidence type="ECO:0000256" key="5">
    <source>
        <dbReference type="ARBA" id="ARBA00023004"/>
    </source>
</evidence>
<keyword evidence="3" id="KW-0949">S-adenosyl-L-methionine</keyword>
<protein>
    <submittedName>
        <fullName evidence="9">Anaerobic sulfatase maturase</fullName>
    </submittedName>
</protein>
<proteinExistence type="inferred from homology"/>
<evidence type="ECO:0000256" key="4">
    <source>
        <dbReference type="ARBA" id="ARBA00022723"/>
    </source>
</evidence>
<evidence type="ECO:0000256" key="2">
    <source>
        <dbReference type="ARBA" id="ARBA00022485"/>
    </source>
</evidence>
<dbReference type="Pfam" id="PF13186">
    <property type="entry name" value="SPASM"/>
    <property type="match status" value="1"/>
</dbReference>
<dbReference type="SFLD" id="SFLDF00289">
    <property type="entry name" value="anaerobic_Cys-type_sulfatase-m"/>
    <property type="match status" value="1"/>
</dbReference>
<reference evidence="9" key="2">
    <citation type="journal article" date="2021" name="PeerJ">
        <title>Extensive microbial diversity within the chicken gut microbiome revealed by metagenomics and culture.</title>
        <authorList>
            <person name="Gilroy R."/>
            <person name="Ravi A."/>
            <person name="Getino M."/>
            <person name="Pursley I."/>
            <person name="Horton D.L."/>
            <person name="Alikhan N.F."/>
            <person name="Baker D."/>
            <person name="Gharbi K."/>
            <person name="Hall N."/>
            <person name="Watson M."/>
            <person name="Adriaenssens E.M."/>
            <person name="Foster-Nyarko E."/>
            <person name="Jarju S."/>
            <person name="Secka A."/>
            <person name="Antonio M."/>
            <person name="Oren A."/>
            <person name="Chaudhuri R.R."/>
            <person name="La Ragione R."/>
            <person name="Hildebrand F."/>
            <person name="Pallen M.J."/>
        </authorList>
    </citation>
    <scope>NUCLEOTIDE SEQUENCE</scope>
    <source>
        <strain evidence="9">ChiSxjej2B14-8506</strain>
    </source>
</reference>